<dbReference type="InterPro" id="IPR036866">
    <property type="entry name" value="RibonucZ/Hydroxyglut_hydro"/>
</dbReference>
<gene>
    <name evidence="4" type="ORF">COU49_01660</name>
</gene>
<evidence type="ECO:0000256" key="1">
    <source>
        <dbReference type="ARBA" id="ARBA00022801"/>
    </source>
</evidence>
<dbReference type="SUPFAM" id="SSF56281">
    <property type="entry name" value="Metallo-hydrolase/oxidoreductase"/>
    <property type="match status" value="1"/>
</dbReference>
<evidence type="ECO:0000259" key="2">
    <source>
        <dbReference type="SMART" id="SM00849"/>
    </source>
</evidence>
<dbReference type="GO" id="GO:0004521">
    <property type="term" value="F:RNA endonuclease activity"/>
    <property type="evidence" value="ECO:0007669"/>
    <property type="project" value="TreeGrafter"/>
</dbReference>
<dbReference type="SMART" id="SM01027">
    <property type="entry name" value="Beta-Casp"/>
    <property type="match status" value="1"/>
</dbReference>
<dbReference type="InterPro" id="IPR011108">
    <property type="entry name" value="RMMBL"/>
</dbReference>
<sequence>MKNYASSRAQRGRVAYRTSSRFIYSQVQKRKINDIKTNCLANRFYKKAQIKKMKLNFFGGAGMVTGANYMLEVGSIKFLVECGMIQGEQHTDQLNAADFPYNPEEIDFVLITHAHLDHIGRLPKLIRNGFSGKIYATAPTKDLMPFILEDAYKIASEEAKHYPKRIHFDMDDVNKVSEYSESVPYNKEFSPAENVKVTFRDAGHILGSAIIEVQLEENGKTVKIVFSGDLGNSPTLLLNPITMIKEADYVLVESAYGDRVHEDKKNRQHLLEDVIESTVTDGGVLLIPSFALERTQELLYEINKLVENKRIPPTPVYIDGPLSLHATDVYKKHQSYFNKETTAVIQSGDDIFQFQGLKLARTPEESKAINDIKPPKIIIAGSGMSQGGRILHHELRYLPDPRNTILFITYQVRGTRGRKIMEGMPSVHIFGQEVPVKLQVKTLAGYSAHADQVGLLKWIDNFQRPVKKVFVVQGEQNASEALKNLIQDKLGIPAEVSTLGEAIEL</sequence>
<dbReference type="InterPro" id="IPR001279">
    <property type="entry name" value="Metallo-B-lactamas"/>
</dbReference>
<dbReference type="PANTHER" id="PTHR11203">
    <property type="entry name" value="CLEAVAGE AND POLYADENYLATION SPECIFICITY FACTOR FAMILY MEMBER"/>
    <property type="match status" value="1"/>
</dbReference>
<dbReference type="SMART" id="SM00849">
    <property type="entry name" value="Lactamase_B"/>
    <property type="match status" value="1"/>
</dbReference>
<dbReference type="Gene3D" id="3.40.50.10890">
    <property type="match status" value="1"/>
</dbReference>
<protein>
    <submittedName>
        <fullName evidence="4">MBL fold hydrolase</fullName>
    </submittedName>
</protein>
<dbReference type="CDD" id="cd16295">
    <property type="entry name" value="TTHA0252-CPSF-like_MBL-fold"/>
    <property type="match status" value="1"/>
</dbReference>
<keyword evidence="1 4" id="KW-0378">Hydrolase</keyword>
<evidence type="ECO:0000259" key="3">
    <source>
        <dbReference type="SMART" id="SM01027"/>
    </source>
</evidence>
<feature type="domain" description="Metallo-beta-lactamase" evidence="2">
    <location>
        <begin position="65"/>
        <end position="269"/>
    </location>
</feature>
<dbReference type="Pfam" id="PF16661">
    <property type="entry name" value="Lactamase_B_6"/>
    <property type="match status" value="1"/>
</dbReference>
<dbReference type="PANTHER" id="PTHR11203:SF37">
    <property type="entry name" value="INTEGRATOR COMPLEX SUBUNIT 11"/>
    <property type="match status" value="1"/>
</dbReference>
<proteinExistence type="predicted"/>
<reference evidence="5" key="1">
    <citation type="submission" date="2017-09" db="EMBL/GenBank/DDBJ databases">
        <title>Depth-based differentiation of microbial function through sediment-hosted aquifers and enrichment of novel symbionts in the deep terrestrial subsurface.</title>
        <authorList>
            <person name="Probst A.J."/>
            <person name="Ladd B."/>
            <person name="Jarett J.K."/>
            <person name="Geller-Mcgrath D.E."/>
            <person name="Sieber C.M.K."/>
            <person name="Emerson J.B."/>
            <person name="Anantharaman K."/>
            <person name="Thomas B.C."/>
            <person name="Malmstrom R."/>
            <person name="Stieglmeier M."/>
            <person name="Klingl A."/>
            <person name="Woyke T."/>
            <person name="Ryan C.M."/>
            <person name="Banfield J.F."/>
        </authorList>
    </citation>
    <scope>NUCLEOTIDE SEQUENCE [LARGE SCALE GENOMIC DNA]</scope>
</reference>
<feature type="domain" description="Beta-Casp" evidence="3">
    <location>
        <begin position="295"/>
        <end position="420"/>
    </location>
</feature>
<dbReference type="Gene3D" id="3.60.15.10">
    <property type="entry name" value="Ribonuclease Z/Hydroxyacylglutathione hydrolase-like"/>
    <property type="match status" value="1"/>
</dbReference>
<dbReference type="Pfam" id="PF07521">
    <property type="entry name" value="RMMBL"/>
    <property type="match status" value="1"/>
</dbReference>
<dbReference type="EMBL" id="PFCQ01000010">
    <property type="protein sequence ID" value="PIR68326.1"/>
    <property type="molecule type" value="Genomic_DNA"/>
</dbReference>
<dbReference type="GO" id="GO:0016787">
    <property type="term" value="F:hydrolase activity"/>
    <property type="evidence" value="ECO:0007669"/>
    <property type="project" value="UniProtKB-KW"/>
</dbReference>
<name>A0A2H0TBE0_9BACT</name>
<comment type="caution">
    <text evidence="4">The sequence shown here is derived from an EMBL/GenBank/DDBJ whole genome shotgun (WGS) entry which is preliminary data.</text>
</comment>
<dbReference type="InterPro" id="IPR050698">
    <property type="entry name" value="MBL"/>
</dbReference>
<evidence type="ECO:0000313" key="5">
    <source>
        <dbReference type="Proteomes" id="UP000230094"/>
    </source>
</evidence>
<dbReference type="Proteomes" id="UP000230094">
    <property type="component" value="Unassembled WGS sequence"/>
</dbReference>
<dbReference type="AlphaFoldDB" id="A0A2H0TBE0"/>
<dbReference type="Pfam" id="PF10996">
    <property type="entry name" value="Beta-Casp"/>
    <property type="match status" value="1"/>
</dbReference>
<organism evidence="4 5">
    <name type="scientific">Candidatus Nomurabacteria bacterium CG10_big_fil_rev_8_21_14_0_10_35_16</name>
    <dbReference type="NCBI Taxonomy" id="1974731"/>
    <lineage>
        <taxon>Bacteria</taxon>
        <taxon>Candidatus Nomuraibacteriota</taxon>
    </lineage>
</organism>
<dbReference type="InterPro" id="IPR022712">
    <property type="entry name" value="Beta_Casp"/>
</dbReference>
<evidence type="ECO:0000313" key="4">
    <source>
        <dbReference type="EMBL" id="PIR68326.1"/>
    </source>
</evidence>
<accession>A0A2H0TBE0</accession>